<dbReference type="GO" id="GO:0004197">
    <property type="term" value="F:cysteine-type endopeptidase activity"/>
    <property type="evidence" value="ECO:0007669"/>
    <property type="project" value="InterPro"/>
</dbReference>
<keyword evidence="4" id="KW-1185">Reference proteome</keyword>
<dbReference type="AlphaFoldDB" id="A0A443SG57"/>
<evidence type="ECO:0000313" key="3">
    <source>
        <dbReference type="EMBL" id="RWS26514.1"/>
    </source>
</evidence>
<sequence>MQALLKKEFTERCFFTNVIVGVYCDPFYITTEIKFTYDINMQFLKNLKQLRNRQPTHITGVDSKVNMQQISANSDNCCELFKFLLDDKRCANYQTGSDVHIKYNKKGEIVKEISLIRIILNFTESASIENIARLKNTNQHCKDYNFFQLPFSEVKNKFSEIVRNILPIVDHVEINVVGHGFYDSDRQENFIYGFENERIYSNELLDLFNLINPDFINKIQKQLIQYVCDFNVSVNPFSYMANNVRQISHVFGTCYVTEPFMRNVDMRILYFLANENRFFEEMNIRYRRVQQVDCNAVCLEFNHKECVNKIGTRYVKDRHVLIKQSTAYIHKSLSNVFDILHTVLENWNYEQVFILEIAITGIMHKGKFILWYEDDVFELNKFMRQLIAQNPQLEFAQKIINIQVILYQNQYEQIEFGVTARNEKVNFANKSNSLSDITAISDMLIIWPTCRGYANYVSLASGSTLSFNIALLLKTSHSREMNFTDALTKFTVTPKNYKLPFEYTEINLRKKIIFGQPELSDTPEFYNLNSDTNGYCIIINNKTFPKQLRQKFMTDKTVENYKDAFKRQNFECKIFDDKTAAEMWQLLIDVASDEALESHNALVIVIISSSEAVDNDDIIYGTDGECITTNALKMLFSDDVCDTLKGKLKLFIIDAPRGEFISDYRSKDEIESCENLSNIFDTRLSLMKNVAESLVYCLITPFGQFVTGSYFPIEGFSFDSFYIKVITESGVKSFKIIHSHSNKPKDTCVAVLDELSEYDNLLQYWESTRKKNVTQSHEYKFHFLFHSNCRFPKLEKFEFAQCFCHI</sequence>
<organism evidence="3 4">
    <name type="scientific">Leptotrombidium deliense</name>
    <dbReference type="NCBI Taxonomy" id="299467"/>
    <lineage>
        <taxon>Eukaryota</taxon>
        <taxon>Metazoa</taxon>
        <taxon>Ecdysozoa</taxon>
        <taxon>Arthropoda</taxon>
        <taxon>Chelicerata</taxon>
        <taxon>Arachnida</taxon>
        <taxon>Acari</taxon>
        <taxon>Acariformes</taxon>
        <taxon>Trombidiformes</taxon>
        <taxon>Prostigmata</taxon>
        <taxon>Anystina</taxon>
        <taxon>Parasitengona</taxon>
        <taxon>Trombiculoidea</taxon>
        <taxon>Trombiculidae</taxon>
        <taxon>Leptotrombidium</taxon>
    </lineage>
</organism>
<evidence type="ECO:0000256" key="1">
    <source>
        <dbReference type="ARBA" id="ARBA00010134"/>
    </source>
</evidence>
<dbReference type="GO" id="GO:0006915">
    <property type="term" value="P:apoptotic process"/>
    <property type="evidence" value="ECO:0007669"/>
    <property type="project" value="TreeGrafter"/>
</dbReference>
<feature type="domain" description="Caspase family p20" evidence="2">
    <location>
        <begin position="532"/>
        <end position="660"/>
    </location>
</feature>
<dbReference type="PROSITE" id="PS50208">
    <property type="entry name" value="CASPASE_P20"/>
    <property type="match status" value="1"/>
</dbReference>
<comment type="caution">
    <text evidence="3">The sequence shown here is derived from an EMBL/GenBank/DDBJ whole genome shotgun (WGS) entry which is preliminary data.</text>
</comment>
<accession>A0A443SG57</accession>
<proteinExistence type="inferred from homology"/>
<dbReference type="SMART" id="SM00115">
    <property type="entry name" value="CASc"/>
    <property type="match status" value="1"/>
</dbReference>
<dbReference type="InterPro" id="IPR002398">
    <property type="entry name" value="Pept_C14"/>
</dbReference>
<dbReference type="EMBL" id="NCKV01002690">
    <property type="protein sequence ID" value="RWS26514.1"/>
    <property type="molecule type" value="Genomic_DNA"/>
</dbReference>
<reference evidence="3 4" key="1">
    <citation type="journal article" date="2018" name="Gigascience">
        <title>Genomes of trombidid mites reveal novel predicted allergens and laterally-transferred genes associated with secondary metabolism.</title>
        <authorList>
            <person name="Dong X."/>
            <person name="Chaisiri K."/>
            <person name="Xia D."/>
            <person name="Armstrong S.D."/>
            <person name="Fang Y."/>
            <person name="Donnelly M.J."/>
            <person name="Kadowaki T."/>
            <person name="McGarry J.W."/>
            <person name="Darby A.C."/>
            <person name="Makepeace B.L."/>
        </authorList>
    </citation>
    <scope>NUCLEOTIDE SEQUENCE [LARGE SCALE GENOMIC DNA]</scope>
    <source>
        <strain evidence="3">UoL-UT</strain>
    </source>
</reference>
<dbReference type="Pfam" id="PF00656">
    <property type="entry name" value="Peptidase_C14"/>
    <property type="match status" value="1"/>
</dbReference>
<dbReference type="OrthoDB" id="6097640at2759"/>
<dbReference type="GO" id="GO:0043525">
    <property type="term" value="P:positive regulation of neuron apoptotic process"/>
    <property type="evidence" value="ECO:0007669"/>
    <property type="project" value="TreeGrafter"/>
</dbReference>
<dbReference type="PANTHER" id="PTHR10454">
    <property type="entry name" value="CASPASE"/>
    <property type="match status" value="1"/>
</dbReference>
<gene>
    <name evidence="3" type="ORF">B4U80_12966</name>
</gene>
<evidence type="ECO:0000313" key="4">
    <source>
        <dbReference type="Proteomes" id="UP000288716"/>
    </source>
</evidence>
<dbReference type="GO" id="GO:0006508">
    <property type="term" value="P:proteolysis"/>
    <property type="evidence" value="ECO:0007669"/>
    <property type="project" value="InterPro"/>
</dbReference>
<dbReference type="SUPFAM" id="SSF52129">
    <property type="entry name" value="Caspase-like"/>
    <property type="match status" value="1"/>
</dbReference>
<dbReference type="InterPro" id="IPR011600">
    <property type="entry name" value="Pept_C14_caspase"/>
</dbReference>
<dbReference type="VEuPathDB" id="VectorBase:LDEU005526"/>
<comment type="similarity">
    <text evidence="1">Belongs to the peptidase C14A family.</text>
</comment>
<dbReference type="STRING" id="299467.A0A443SG57"/>
<dbReference type="GO" id="GO:0005737">
    <property type="term" value="C:cytoplasm"/>
    <property type="evidence" value="ECO:0007669"/>
    <property type="project" value="TreeGrafter"/>
</dbReference>
<dbReference type="InterPro" id="IPR001309">
    <property type="entry name" value="Pept_C14_p20"/>
</dbReference>
<dbReference type="PANTHER" id="PTHR10454:SF210">
    <property type="entry name" value="CASPASE-2"/>
    <property type="match status" value="1"/>
</dbReference>
<dbReference type="Gene3D" id="3.40.50.1460">
    <property type="match status" value="1"/>
</dbReference>
<evidence type="ECO:0000259" key="2">
    <source>
        <dbReference type="PROSITE" id="PS50208"/>
    </source>
</evidence>
<dbReference type="InterPro" id="IPR015917">
    <property type="entry name" value="Pept_C14A"/>
</dbReference>
<dbReference type="PRINTS" id="PR00376">
    <property type="entry name" value="IL1BCENZYME"/>
</dbReference>
<dbReference type="InterPro" id="IPR029030">
    <property type="entry name" value="Caspase-like_dom_sf"/>
</dbReference>
<name>A0A443SG57_9ACAR</name>
<protein>
    <submittedName>
        <fullName evidence="3">Caspase-7-like protein</fullName>
    </submittedName>
</protein>
<dbReference type="Proteomes" id="UP000288716">
    <property type="component" value="Unassembled WGS sequence"/>
</dbReference>